<name>A0ACB9Q814_BAUVA</name>
<reference evidence="1 2" key="1">
    <citation type="journal article" date="2022" name="DNA Res.">
        <title>Chromosomal-level genome assembly of the orchid tree Bauhinia variegata (Leguminosae; Cercidoideae) supports the allotetraploid origin hypothesis of Bauhinia.</title>
        <authorList>
            <person name="Zhong Y."/>
            <person name="Chen Y."/>
            <person name="Zheng D."/>
            <person name="Pang J."/>
            <person name="Liu Y."/>
            <person name="Luo S."/>
            <person name="Meng S."/>
            <person name="Qian L."/>
            <person name="Wei D."/>
            <person name="Dai S."/>
            <person name="Zhou R."/>
        </authorList>
    </citation>
    <scope>NUCLEOTIDE SEQUENCE [LARGE SCALE GENOMIC DNA]</scope>
    <source>
        <strain evidence="1">BV-YZ2020</strain>
    </source>
</reference>
<organism evidence="1 2">
    <name type="scientific">Bauhinia variegata</name>
    <name type="common">Purple orchid tree</name>
    <name type="synonym">Phanera variegata</name>
    <dbReference type="NCBI Taxonomy" id="167791"/>
    <lineage>
        <taxon>Eukaryota</taxon>
        <taxon>Viridiplantae</taxon>
        <taxon>Streptophyta</taxon>
        <taxon>Embryophyta</taxon>
        <taxon>Tracheophyta</taxon>
        <taxon>Spermatophyta</taxon>
        <taxon>Magnoliopsida</taxon>
        <taxon>eudicotyledons</taxon>
        <taxon>Gunneridae</taxon>
        <taxon>Pentapetalae</taxon>
        <taxon>rosids</taxon>
        <taxon>fabids</taxon>
        <taxon>Fabales</taxon>
        <taxon>Fabaceae</taxon>
        <taxon>Cercidoideae</taxon>
        <taxon>Cercideae</taxon>
        <taxon>Bauhiniinae</taxon>
        <taxon>Bauhinia</taxon>
    </lineage>
</organism>
<dbReference type="EMBL" id="CM039426">
    <property type="protein sequence ID" value="KAI4356953.1"/>
    <property type="molecule type" value="Genomic_DNA"/>
</dbReference>
<proteinExistence type="predicted"/>
<evidence type="ECO:0000313" key="2">
    <source>
        <dbReference type="Proteomes" id="UP000828941"/>
    </source>
</evidence>
<sequence length="100" mass="11599">MAFGSESISLVLEEAMLSMERDYEISSSKIQPVPPLFKEDKYAKYCRPKVISIGPIHYGDPKLKRGEQYKRMWASMFAKDHGQEPDDLYKRVLDDIADLR</sequence>
<accession>A0ACB9Q814</accession>
<keyword evidence="2" id="KW-1185">Reference proteome</keyword>
<comment type="caution">
    <text evidence="1">The sequence shown here is derived from an EMBL/GenBank/DDBJ whole genome shotgun (WGS) entry which is preliminary data.</text>
</comment>
<gene>
    <name evidence="1" type="ORF">L6164_000930</name>
</gene>
<protein>
    <submittedName>
        <fullName evidence="1">Uncharacterized protein</fullName>
    </submittedName>
</protein>
<dbReference type="Proteomes" id="UP000828941">
    <property type="component" value="Chromosome 1"/>
</dbReference>
<evidence type="ECO:0000313" key="1">
    <source>
        <dbReference type="EMBL" id="KAI4356953.1"/>
    </source>
</evidence>